<gene>
    <name evidence="1" type="ORF">ROSINTL182_05382</name>
</gene>
<accession>C7G672</accession>
<comment type="caution">
    <text evidence="1">The sequence shown here is derived from an EMBL/GenBank/DDBJ whole genome shotgun (WGS) entry which is preliminary data.</text>
</comment>
<dbReference type="AlphaFoldDB" id="C7G672"/>
<evidence type="ECO:0000313" key="2">
    <source>
        <dbReference type="Proteomes" id="UP000004828"/>
    </source>
</evidence>
<protein>
    <submittedName>
        <fullName evidence="1">Uncharacterized protein</fullName>
    </submittedName>
</protein>
<organism evidence="1 2">
    <name type="scientific">Roseburia intestinalis L1-82</name>
    <dbReference type="NCBI Taxonomy" id="536231"/>
    <lineage>
        <taxon>Bacteria</taxon>
        <taxon>Bacillati</taxon>
        <taxon>Bacillota</taxon>
        <taxon>Clostridia</taxon>
        <taxon>Lachnospirales</taxon>
        <taxon>Lachnospiraceae</taxon>
        <taxon>Roseburia</taxon>
    </lineage>
</organism>
<dbReference type="EMBL" id="ABYJ02000021">
    <property type="protein sequence ID" value="EEV02662.1"/>
    <property type="molecule type" value="Genomic_DNA"/>
</dbReference>
<proteinExistence type="predicted"/>
<evidence type="ECO:0000313" key="1">
    <source>
        <dbReference type="EMBL" id="EEV02662.1"/>
    </source>
</evidence>
<sequence>MTGVFGEFDGNFYYRSMRKKNEFLIKCYDLDNLLTRPCRIL</sequence>
<reference evidence="1 2" key="1">
    <citation type="submission" date="2009-08" db="EMBL/GenBank/DDBJ databases">
        <authorList>
            <person name="Weinstock G."/>
            <person name="Sodergren E."/>
            <person name="Clifton S."/>
            <person name="Fulton L."/>
            <person name="Fulton B."/>
            <person name="Courtney L."/>
            <person name="Fronick C."/>
            <person name="Harrison M."/>
            <person name="Strong C."/>
            <person name="Farmer C."/>
            <person name="Delahaunty K."/>
            <person name="Markovic C."/>
            <person name="Hall O."/>
            <person name="Minx P."/>
            <person name="Tomlinson C."/>
            <person name="Mitreva M."/>
            <person name="Nelson J."/>
            <person name="Hou S."/>
            <person name="Wollam A."/>
            <person name="Pepin K.H."/>
            <person name="Johnson M."/>
            <person name="Bhonagiri V."/>
            <person name="Nash W.E."/>
            <person name="Warren W."/>
            <person name="Chinwalla A."/>
            <person name="Mardis E.R."/>
            <person name="Wilson R.K."/>
        </authorList>
    </citation>
    <scope>NUCLEOTIDE SEQUENCE [LARGE SCALE GENOMIC DNA]</scope>
    <source>
        <strain evidence="1 2">L1-82</strain>
    </source>
</reference>
<dbReference type="HOGENOM" id="CLU_3276046_0_0_9"/>
<dbReference type="Proteomes" id="UP000004828">
    <property type="component" value="Unassembled WGS sequence"/>
</dbReference>
<name>C7G672_9FIRM</name>